<sequence length="170" mass="17956">MPTTHQLTTARLSLRELTPAQVAELLDPHAAAPDWIPGYPLPGSKNAATGFGRRGPGDLRFGFGMYHLVRTADGLVIGEMGFHRPPADGTVEVGFGLAEAARGAGYASEALAALVRWAFTQAGVDQIVARALGSNQSSQGVLTRTGFKHAGPDGDFERFVLEAADQNDKN</sequence>
<evidence type="ECO:0000313" key="3">
    <source>
        <dbReference type="Proteomes" id="UP001501074"/>
    </source>
</evidence>
<dbReference type="InterPro" id="IPR000182">
    <property type="entry name" value="GNAT_dom"/>
</dbReference>
<dbReference type="Proteomes" id="UP001501074">
    <property type="component" value="Unassembled WGS sequence"/>
</dbReference>
<keyword evidence="3" id="KW-1185">Reference proteome</keyword>
<gene>
    <name evidence="2" type="ORF">GCM10022223_15750</name>
</gene>
<organism evidence="2 3">
    <name type="scientific">Kineosporia mesophila</name>
    <dbReference type="NCBI Taxonomy" id="566012"/>
    <lineage>
        <taxon>Bacteria</taxon>
        <taxon>Bacillati</taxon>
        <taxon>Actinomycetota</taxon>
        <taxon>Actinomycetes</taxon>
        <taxon>Kineosporiales</taxon>
        <taxon>Kineosporiaceae</taxon>
        <taxon>Kineosporia</taxon>
    </lineage>
</organism>
<dbReference type="PANTHER" id="PTHR43441">
    <property type="entry name" value="RIBOSOMAL-PROTEIN-SERINE ACETYLTRANSFERASE"/>
    <property type="match status" value="1"/>
</dbReference>
<dbReference type="PANTHER" id="PTHR43441:SF6">
    <property type="entry name" value="N-ACETYLTRANSFERASE DOMAIN-CONTAINING PROTEIN"/>
    <property type="match status" value="1"/>
</dbReference>
<evidence type="ECO:0000259" key="1">
    <source>
        <dbReference type="PROSITE" id="PS51186"/>
    </source>
</evidence>
<feature type="domain" description="N-acetyltransferase" evidence="1">
    <location>
        <begin position="12"/>
        <end position="168"/>
    </location>
</feature>
<dbReference type="InterPro" id="IPR016181">
    <property type="entry name" value="Acyl_CoA_acyltransferase"/>
</dbReference>
<name>A0ABP6Z9W8_9ACTN</name>
<accession>A0ABP6Z9W8</accession>
<proteinExistence type="predicted"/>
<dbReference type="InterPro" id="IPR051908">
    <property type="entry name" value="Ribosomal_N-acetyltransferase"/>
</dbReference>
<dbReference type="SUPFAM" id="SSF55729">
    <property type="entry name" value="Acyl-CoA N-acyltransferases (Nat)"/>
    <property type="match status" value="1"/>
</dbReference>
<dbReference type="EMBL" id="BAAAZO010000002">
    <property type="protein sequence ID" value="GAA3600926.1"/>
    <property type="molecule type" value="Genomic_DNA"/>
</dbReference>
<dbReference type="Gene3D" id="3.40.630.30">
    <property type="match status" value="1"/>
</dbReference>
<comment type="caution">
    <text evidence="2">The sequence shown here is derived from an EMBL/GenBank/DDBJ whole genome shotgun (WGS) entry which is preliminary data.</text>
</comment>
<evidence type="ECO:0000313" key="2">
    <source>
        <dbReference type="EMBL" id="GAA3600926.1"/>
    </source>
</evidence>
<reference evidence="3" key="1">
    <citation type="journal article" date="2019" name="Int. J. Syst. Evol. Microbiol.">
        <title>The Global Catalogue of Microorganisms (GCM) 10K type strain sequencing project: providing services to taxonomists for standard genome sequencing and annotation.</title>
        <authorList>
            <consortium name="The Broad Institute Genomics Platform"/>
            <consortium name="The Broad Institute Genome Sequencing Center for Infectious Disease"/>
            <person name="Wu L."/>
            <person name="Ma J."/>
        </authorList>
    </citation>
    <scope>NUCLEOTIDE SEQUENCE [LARGE SCALE GENOMIC DNA]</scope>
    <source>
        <strain evidence="3">JCM 16902</strain>
    </source>
</reference>
<dbReference type="RefSeq" id="WP_231486321.1">
    <property type="nucleotide sequence ID" value="NZ_BAAAZO010000002.1"/>
</dbReference>
<dbReference type="PROSITE" id="PS51186">
    <property type="entry name" value="GNAT"/>
    <property type="match status" value="1"/>
</dbReference>
<protein>
    <recommendedName>
        <fullName evidence="1">N-acetyltransferase domain-containing protein</fullName>
    </recommendedName>
</protein>
<dbReference type="Pfam" id="PF13302">
    <property type="entry name" value="Acetyltransf_3"/>
    <property type="match status" value="1"/>
</dbReference>